<name>A0A1I2K116_9ACTN</name>
<keyword evidence="3" id="KW-0808">Transferase</keyword>
<accession>A0A1I2K116</accession>
<gene>
    <name evidence="3" type="ORF">SAMN05216574_11841</name>
</gene>
<dbReference type="InterPro" id="IPR003594">
    <property type="entry name" value="HATPase_dom"/>
</dbReference>
<dbReference type="PANTHER" id="PTHR35526">
    <property type="entry name" value="ANTI-SIGMA-F FACTOR RSBW-RELATED"/>
    <property type="match status" value="1"/>
</dbReference>
<dbReference type="PANTHER" id="PTHR35526:SF3">
    <property type="entry name" value="ANTI-SIGMA-F FACTOR RSBW"/>
    <property type="match status" value="1"/>
</dbReference>
<evidence type="ECO:0000313" key="4">
    <source>
        <dbReference type="Proteomes" id="UP000198589"/>
    </source>
</evidence>
<dbReference type="OrthoDB" id="3527613at2"/>
<dbReference type="GO" id="GO:0004674">
    <property type="term" value="F:protein serine/threonine kinase activity"/>
    <property type="evidence" value="ECO:0007669"/>
    <property type="project" value="UniProtKB-KW"/>
</dbReference>
<dbReference type="EMBL" id="FOND01000018">
    <property type="protein sequence ID" value="SFF58897.1"/>
    <property type="molecule type" value="Genomic_DNA"/>
</dbReference>
<sequence>MSSRTACIDLPAIPPSVTVSRHLVLELLRSWQVPHDREDAALLVTELVANVVDHVGDSGPLTLELAVSQDWLRIAVIDGSPVRPVVREASPDRARGRGMQLIEAIADRWGVEDHRGGKRVWFELRPPQR</sequence>
<organism evidence="3 4">
    <name type="scientific">Blastococcus tunisiensis</name>
    <dbReference type="NCBI Taxonomy" id="1798228"/>
    <lineage>
        <taxon>Bacteria</taxon>
        <taxon>Bacillati</taxon>
        <taxon>Actinomycetota</taxon>
        <taxon>Actinomycetes</taxon>
        <taxon>Geodermatophilales</taxon>
        <taxon>Geodermatophilaceae</taxon>
        <taxon>Blastococcus</taxon>
    </lineage>
</organism>
<feature type="domain" description="Histidine kinase/HSP90-like ATPase" evidence="2">
    <location>
        <begin position="11"/>
        <end position="122"/>
    </location>
</feature>
<keyword evidence="1" id="KW-0723">Serine/threonine-protein kinase</keyword>
<dbReference type="AlphaFoldDB" id="A0A1I2K116"/>
<proteinExistence type="predicted"/>
<dbReference type="Gene3D" id="3.30.565.10">
    <property type="entry name" value="Histidine kinase-like ATPase, C-terminal domain"/>
    <property type="match status" value="1"/>
</dbReference>
<protein>
    <submittedName>
        <fullName evidence="3">Anti-sigma regulatory factor (Ser/Thr protein kinase)</fullName>
    </submittedName>
</protein>
<dbReference type="InterPro" id="IPR036890">
    <property type="entry name" value="HATPase_C_sf"/>
</dbReference>
<dbReference type="STRING" id="1798228.SAMN05216574_11841"/>
<reference evidence="4" key="1">
    <citation type="submission" date="2016-10" db="EMBL/GenBank/DDBJ databases">
        <authorList>
            <person name="Varghese N."/>
            <person name="Submissions S."/>
        </authorList>
    </citation>
    <scope>NUCLEOTIDE SEQUENCE [LARGE SCALE GENOMIC DNA]</scope>
    <source>
        <strain evidence="4">DSM 46838</strain>
    </source>
</reference>
<dbReference type="SUPFAM" id="SSF55874">
    <property type="entry name" value="ATPase domain of HSP90 chaperone/DNA topoisomerase II/histidine kinase"/>
    <property type="match status" value="1"/>
</dbReference>
<evidence type="ECO:0000313" key="3">
    <source>
        <dbReference type="EMBL" id="SFF58897.1"/>
    </source>
</evidence>
<dbReference type="Pfam" id="PF13581">
    <property type="entry name" value="HATPase_c_2"/>
    <property type="match status" value="1"/>
</dbReference>
<evidence type="ECO:0000259" key="2">
    <source>
        <dbReference type="Pfam" id="PF13581"/>
    </source>
</evidence>
<dbReference type="RefSeq" id="WP_092202290.1">
    <property type="nucleotide sequence ID" value="NZ_FOND01000018.1"/>
</dbReference>
<dbReference type="Proteomes" id="UP000198589">
    <property type="component" value="Unassembled WGS sequence"/>
</dbReference>
<dbReference type="InterPro" id="IPR050267">
    <property type="entry name" value="Anti-sigma-factor_SerPK"/>
</dbReference>
<keyword evidence="3" id="KW-0418">Kinase</keyword>
<evidence type="ECO:0000256" key="1">
    <source>
        <dbReference type="ARBA" id="ARBA00022527"/>
    </source>
</evidence>
<keyword evidence="4" id="KW-1185">Reference proteome</keyword>
<dbReference type="CDD" id="cd16936">
    <property type="entry name" value="HATPase_RsbW-like"/>
    <property type="match status" value="1"/>
</dbReference>